<evidence type="ECO:0008006" key="5">
    <source>
        <dbReference type="Google" id="ProtNLM"/>
    </source>
</evidence>
<comment type="caution">
    <text evidence="3">The sequence shown here is derived from an EMBL/GenBank/DDBJ whole genome shotgun (WGS) entry which is preliminary data.</text>
</comment>
<keyword evidence="4" id="KW-1185">Reference proteome</keyword>
<reference evidence="3 4" key="1">
    <citation type="submission" date="2018-03" db="EMBL/GenBank/DDBJ databases">
        <title>Genomic Encyclopedia of Archaeal and Bacterial Type Strains, Phase II (KMG-II): from individual species to whole genera.</title>
        <authorList>
            <person name="Goeker M."/>
        </authorList>
    </citation>
    <scope>NUCLEOTIDE SEQUENCE [LARGE SCALE GENOMIC DNA]</scope>
    <source>
        <strain evidence="3 4">DSM 44720</strain>
    </source>
</reference>
<protein>
    <recommendedName>
        <fullName evidence="5">Alpha/beta hydrolase family protein</fullName>
    </recommendedName>
</protein>
<dbReference type="PANTHER" id="PTHR21661">
    <property type="entry name" value="EPOXIDE HYDROLASE 1-RELATED"/>
    <property type="match status" value="1"/>
</dbReference>
<dbReference type="Proteomes" id="UP000239494">
    <property type="component" value="Unassembled WGS sequence"/>
</dbReference>
<dbReference type="GO" id="GO:0097176">
    <property type="term" value="P:epoxide metabolic process"/>
    <property type="evidence" value="ECO:0007669"/>
    <property type="project" value="TreeGrafter"/>
</dbReference>
<dbReference type="InterPro" id="IPR029058">
    <property type="entry name" value="AB_hydrolase_fold"/>
</dbReference>
<accession>A0A2T0T6X7</accession>
<organism evidence="3 4">
    <name type="scientific">Umezawaea tangerina</name>
    <dbReference type="NCBI Taxonomy" id="84725"/>
    <lineage>
        <taxon>Bacteria</taxon>
        <taxon>Bacillati</taxon>
        <taxon>Actinomycetota</taxon>
        <taxon>Actinomycetes</taxon>
        <taxon>Pseudonocardiales</taxon>
        <taxon>Pseudonocardiaceae</taxon>
        <taxon>Umezawaea</taxon>
    </lineage>
</organism>
<gene>
    <name evidence="3" type="ORF">CLV43_105155</name>
</gene>
<proteinExistence type="inferred from homology"/>
<dbReference type="SUPFAM" id="SSF53474">
    <property type="entry name" value="alpha/beta-Hydrolases"/>
    <property type="match status" value="1"/>
</dbReference>
<evidence type="ECO:0000313" key="4">
    <source>
        <dbReference type="Proteomes" id="UP000239494"/>
    </source>
</evidence>
<dbReference type="AlphaFoldDB" id="A0A2T0T6X7"/>
<evidence type="ECO:0000313" key="3">
    <source>
        <dbReference type="EMBL" id="PRY41397.1"/>
    </source>
</evidence>
<dbReference type="GO" id="GO:0004301">
    <property type="term" value="F:epoxide hydrolase activity"/>
    <property type="evidence" value="ECO:0007669"/>
    <property type="project" value="TreeGrafter"/>
</dbReference>
<sequence length="163" mass="18172">MPLLLCHGRPGSILEFRHLVGPLTNPVAHGGDWGAAVVERITRKAPERCRGAHFTLPLLFPTEQEVDEATEEERRMVARARHYEDELSAYATPGGPPEPNPVPAGFAIFPGEAVQASRRWAERRYGTVLHHARLERGGHFAALEQPDVLTDRIRTTFRPPQTS</sequence>
<evidence type="ECO:0000256" key="1">
    <source>
        <dbReference type="ARBA" id="ARBA00010088"/>
    </source>
</evidence>
<keyword evidence="2" id="KW-0378">Hydrolase</keyword>
<comment type="similarity">
    <text evidence="1">Belongs to the peptidase S33 family.</text>
</comment>
<evidence type="ECO:0000256" key="2">
    <source>
        <dbReference type="ARBA" id="ARBA00022801"/>
    </source>
</evidence>
<dbReference type="Gene3D" id="3.40.50.1820">
    <property type="entry name" value="alpha/beta hydrolase"/>
    <property type="match status" value="3"/>
</dbReference>
<dbReference type="PANTHER" id="PTHR21661:SF35">
    <property type="entry name" value="EPOXIDE HYDROLASE"/>
    <property type="match status" value="1"/>
</dbReference>
<dbReference type="EMBL" id="PVTF01000005">
    <property type="protein sequence ID" value="PRY41397.1"/>
    <property type="molecule type" value="Genomic_DNA"/>
</dbReference>
<name>A0A2T0T6X7_9PSEU</name>